<dbReference type="KEGG" id="vbr:A6E01_19740"/>
<sequence length="119" mass="12833">MSPVSFMAFLYVIGPVTFLGLVAGAIFLVAIRCNDVDGRFLLYLAFVLVIGVLIAYLCHGGRLGNRDIGPAVVHDLTLGGVSEEAEHELDDIEAWLDCVLDALDSAHDEKLSLKAECDI</sequence>
<dbReference type="Proteomes" id="UP000092018">
    <property type="component" value="Plasmid unnamed1"/>
</dbReference>
<reference evidence="2 3" key="1">
    <citation type="submission" date="2016-06" db="EMBL/GenBank/DDBJ databases">
        <title>Adaptive Radiation by Waves of Gene Transfer Leads to Fine-Scale Resource Partitioning in Marine Microbes.</title>
        <authorList>
            <person name="Hehemann J.-H."/>
            <person name="Arevalo P."/>
            <person name="Datta M.S."/>
            <person name="Yu X."/>
            <person name="Corzett C."/>
            <person name="Henschel A."/>
            <person name="Preheim S.P."/>
            <person name="Timberlake S."/>
            <person name="Alm E.J."/>
            <person name="Polz M.F."/>
        </authorList>
    </citation>
    <scope>NUCLEOTIDE SEQUENCE [LARGE SCALE GENOMIC DNA]</scope>
    <source>
        <strain evidence="2 3">FF50</strain>
        <plasmid evidence="2 3">unnamed1</plasmid>
    </source>
</reference>
<evidence type="ECO:0000313" key="2">
    <source>
        <dbReference type="EMBL" id="ANO35447.1"/>
    </source>
</evidence>
<evidence type="ECO:0000256" key="1">
    <source>
        <dbReference type="SAM" id="Phobius"/>
    </source>
</evidence>
<dbReference type="AlphaFoldDB" id="A0AAN0XZN2"/>
<keyword evidence="2" id="KW-0614">Plasmid</keyword>
<feature type="transmembrane region" description="Helical" evidence="1">
    <location>
        <begin position="6"/>
        <end position="28"/>
    </location>
</feature>
<keyword evidence="1" id="KW-0812">Transmembrane</keyword>
<keyword evidence="1" id="KW-0472">Membrane</keyword>
<protein>
    <submittedName>
        <fullName evidence="2">Uncharacterized protein</fullName>
    </submittedName>
</protein>
<name>A0AAN0XZN2_9VIBR</name>
<proteinExistence type="predicted"/>
<geneLocation type="plasmid" evidence="2 3">
    <name>unnamed1</name>
</geneLocation>
<accession>A0AAN0XZN2</accession>
<evidence type="ECO:0000313" key="3">
    <source>
        <dbReference type="Proteomes" id="UP000092018"/>
    </source>
</evidence>
<feature type="transmembrane region" description="Helical" evidence="1">
    <location>
        <begin position="40"/>
        <end position="57"/>
    </location>
</feature>
<keyword evidence="1" id="KW-1133">Transmembrane helix</keyword>
<organism evidence="2 3">
    <name type="scientific">Vibrio breoganii</name>
    <dbReference type="NCBI Taxonomy" id="553239"/>
    <lineage>
        <taxon>Bacteria</taxon>
        <taxon>Pseudomonadati</taxon>
        <taxon>Pseudomonadota</taxon>
        <taxon>Gammaproteobacteria</taxon>
        <taxon>Vibrionales</taxon>
        <taxon>Vibrionaceae</taxon>
        <taxon>Vibrio</taxon>
    </lineage>
</organism>
<dbReference type="EMBL" id="CP016179">
    <property type="protein sequence ID" value="ANO35447.1"/>
    <property type="molecule type" value="Genomic_DNA"/>
</dbReference>
<gene>
    <name evidence="2" type="ORF">A6E01_19740</name>
</gene>